<dbReference type="GO" id="GO:0016020">
    <property type="term" value="C:membrane"/>
    <property type="evidence" value="ECO:0007669"/>
    <property type="project" value="InterPro"/>
</dbReference>
<dbReference type="CDD" id="cd19411">
    <property type="entry name" value="MCP2201-like_sensor"/>
    <property type="match status" value="1"/>
</dbReference>
<dbReference type="InterPro" id="IPR024478">
    <property type="entry name" value="HlyB_4HB_MCP"/>
</dbReference>
<dbReference type="PROSITE" id="PS50111">
    <property type="entry name" value="CHEMOTAXIS_TRANSDUC_2"/>
    <property type="match status" value="1"/>
</dbReference>
<dbReference type="RefSeq" id="WP_173711855.1">
    <property type="nucleotide sequence ID" value="NZ_JABSWW010000001.1"/>
</dbReference>
<proteinExistence type="inferred from homology"/>
<dbReference type="SMART" id="SM00304">
    <property type="entry name" value="HAMP"/>
    <property type="match status" value="1"/>
</dbReference>
<accession>A0AAX0B7A4</accession>
<dbReference type="CDD" id="cd06225">
    <property type="entry name" value="HAMP"/>
    <property type="match status" value="1"/>
</dbReference>
<keyword evidence="5" id="KW-0812">Transmembrane</keyword>
<feature type="transmembrane region" description="Helical" evidence="5">
    <location>
        <begin position="188"/>
        <end position="208"/>
    </location>
</feature>
<dbReference type="GO" id="GO:0007165">
    <property type="term" value="P:signal transduction"/>
    <property type="evidence" value="ECO:0007669"/>
    <property type="project" value="UniProtKB-KW"/>
</dbReference>
<dbReference type="GO" id="GO:0004888">
    <property type="term" value="F:transmembrane signaling receptor activity"/>
    <property type="evidence" value="ECO:0007669"/>
    <property type="project" value="InterPro"/>
</dbReference>
<dbReference type="PANTHER" id="PTHR32089">
    <property type="entry name" value="METHYL-ACCEPTING CHEMOTAXIS PROTEIN MCPB"/>
    <property type="match status" value="1"/>
</dbReference>
<dbReference type="AlphaFoldDB" id="A0AAX0B7A4"/>
<evidence type="ECO:0000256" key="3">
    <source>
        <dbReference type="PROSITE-ProRule" id="PRU00284"/>
    </source>
</evidence>
<dbReference type="InterPro" id="IPR004090">
    <property type="entry name" value="Chemotax_Me-accpt_rcpt"/>
</dbReference>
<dbReference type="InterPro" id="IPR047347">
    <property type="entry name" value="YvaQ-like_sensor"/>
</dbReference>
<evidence type="ECO:0000256" key="4">
    <source>
        <dbReference type="SAM" id="MobiDB-lite"/>
    </source>
</evidence>
<gene>
    <name evidence="8" type="ORF">B0H41_004904</name>
</gene>
<keyword evidence="1 3" id="KW-0807">Transducer</keyword>
<evidence type="ECO:0000259" key="6">
    <source>
        <dbReference type="PROSITE" id="PS50111"/>
    </source>
</evidence>
<comment type="similarity">
    <text evidence="2">Belongs to the methyl-accepting chemotaxis (MCP) protein family.</text>
</comment>
<dbReference type="SUPFAM" id="SSF58104">
    <property type="entry name" value="Methyl-accepting chemotaxis protein (MCP) signaling domain"/>
    <property type="match status" value="1"/>
</dbReference>
<feature type="compositionally biased region" description="Low complexity" evidence="4">
    <location>
        <begin position="322"/>
        <end position="339"/>
    </location>
</feature>
<dbReference type="SMART" id="SM00283">
    <property type="entry name" value="MA"/>
    <property type="match status" value="1"/>
</dbReference>
<sequence length="568" mass="62673">MNLLNQVRAKLISSFLLVAILIAIVGTIGGIEVKRVNKNAETMYSVNLQSVNEILSIKSNMSQIKSEVSVIMYDRNKKETDQAKKNINDMVTEDNEYIAKYEKLITTPQEKENWTKFTDNVTKYRDARNRIIDAADLNDSNEVAKQYMIFVPVEEEMLASLDKVIEINLAAAKVASDNINLASARTNVIMTLMSIAGFIIAILLGVFISSHINKPLRKIRDYAERLAMYDFSTPITITRKDEFGQTGIALNKAQKNVNILVKEIMENSQDISASSEELSATAEELSLRARSIDDAIANISDGMQESSAAAEEISASVEEVDSSVNELSGKAMEGSSSSSKSKEKATEVKNNGKKAIEETRNLYAEKENKMLEVIEDGKVVDNIKVMADTIGSIAEQTNLLALNAAIEAARAGEQGKGFAVVAEEVRTLAEQSSQAVTSIQETITRVRDAFKNSIDTGNDILSFINTEVHRQFNAYMETGDQYYNDSNFVSMMSEEIAAMSEEITATVGQVSEVVQDMAQTTQKSSEEVTTIKESMDEATKAIEQVALTAHSQAELAQRLNEMVQKFKI</sequence>
<dbReference type="Pfam" id="PF00672">
    <property type="entry name" value="HAMP"/>
    <property type="match status" value="1"/>
</dbReference>
<dbReference type="Gene3D" id="1.10.287.950">
    <property type="entry name" value="Methyl-accepting chemotaxis protein"/>
    <property type="match status" value="1"/>
</dbReference>
<dbReference type="EMBL" id="JABSWW010000001">
    <property type="protein sequence ID" value="NRT91225.1"/>
    <property type="molecule type" value="Genomic_DNA"/>
</dbReference>
<protein>
    <submittedName>
        <fullName evidence="8">Methyl-accepting chemotaxis protein</fullName>
    </submittedName>
</protein>
<reference evidence="8" key="2">
    <citation type="journal article" date="2022" name="Nat. Biotechnol.">
        <title>Carbon-negative production of acetone and isopropanol by gas fermentation at industrial pilot scale.</title>
        <authorList>
            <person name="Liew F.E."/>
            <person name="Nogle R."/>
            <person name="Abdalla T."/>
            <person name="Rasor B.J."/>
            <person name="Canter C."/>
            <person name="Jensen R.O."/>
            <person name="Wang L."/>
            <person name="Strutz J."/>
            <person name="Chirania P."/>
            <person name="De Tissera S."/>
            <person name="Mueller A.P."/>
            <person name="Ruan Z."/>
            <person name="Gao A."/>
            <person name="Tran L."/>
            <person name="Engle N.L."/>
            <person name="Bromley J.C."/>
            <person name="Daniell J."/>
            <person name="Conrado R."/>
            <person name="Tschaplinski T.J."/>
            <person name="Giannone R.J."/>
            <person name="Hettich R.L."/>
            <person name="Karim A.S."/>
            <person name="Simpson S.D."/>
            <person name="Brown S.D."/>
            <person name="Leang C."/>
            <person name="Jewett M.C."/>
            <person name="Kopke M."/>
        </authorList>
    </citation>
    <scope>NUCLEOTIDE SEQUENCE</scope>
    <source>
        <strain evidence="8">DJ080</strain>
    </source>
</reference>
<dbReference type="PROSITE" id="PS50885">
    <property type="entry name" value="HAMP"/>
    <property type="match status" value="1"/>
</dbReference>
<organism evidence="8 9">
    <name type="scientific">Clostridium beijerinckii</name>
    <name type="common">Clostridium MP</name>
    <dbReference type="NCBI Taxonomy" id="1520"/>
    <lineage>
        <taxon>Bacteria</taxon>
        <taxon>Bacillati</taxon>
        <taxon>Bacillota</taxon>
        <taxon>Clostridia</taxon>
        <taxon>Eubacteriales</taxon>
        <taxon>Clostridiaceae</taxon>
        <taxon>Clostridium</taxon>
    </lineage>
</organism>
<dbReference type="GO" id="GO:0006935">
    <property type="term" value="P:chemotaxis"/>
    <property type="evidence" value="ECO:0007669"/>
    <property type="project" value="InterPro"/>
</dbReference>
<evidence type="ECO:0000259" key="7">
    <source>
        <dbReference type="PROSITE" id="PS50885"/>
    </source>
</evidence>
<evidence type="ECO:0000313" key="9">
    <source>
        <dbReference type="Proteomes" id="UP001193748"/>
    </source>
</evidence>
<feature type="domain" description="HAMP" evidence="7">
    <location>
        <begin position="210"/>
        <end position="262"/>
    </location>
</feature>
<keyword evidence="5" id="KW-1133">Transmembrane helix</keyword>
<evidence type="ECO:0000256" key="5">
    <source>
        <dbReference type="SAM" id="Phobius"/>
    </source>
</evidence>
<evidence type="ECO:0000313" key="8">
    <source>
        <dbReference type="EMBL" id="NRT91225.1"/>
    </source>
</evidence>
<comment type="caution">
    <text evidence="8">The sequence shown here is derived from an EMBL/GenBank/DDBJ whole genome shotgun (WGS) entry which is preliminary data.</text>
</comment>
<feature type="domain" description="Methyl-accepting transducer" evidence="6">
    <location>
        <begin position="281"/>
        <end position="532"/>
    </location>
</feature>
<keyword evidence="5" id="KW-0472">Membrane</keyword>
<dbReference type="Pfam" id="PF12729">
    <property type="entry name" value="4HB_MCP_1"/>
    <property type="match status" value="1"/>
</dbReference>
<evidence type="ECO:0000256" key="1">
    <source>
        <dbReference type="ARBA" id="ARBA00023224"/>
    </source>
</evidence>
<dbReference type="InterPro" id="IPR003660">
    <property type="entry name" value="HAMP_dom"/>
</dbReference>
<dbReference type="PRINTS" id="PR00260">
    <property type="entry name" value="CHEMTRNSDUCR"/>
</dbReference>
<feature type="transmembrane region" description="Helical" evidence="5">
    <location>
        <begin position="12"/>
        <end position="33"/>
    </location>
</feature>
<evidence type="ECO:0000256" key="2">
    <source>
        <dbReference type="ARBA" id="ARBA00029447"/>
    </source>
</evidence>
<dbReference type="InterPro" id="IPR004089">
    <property type="entry name" value="MCPsignal_dom"/>
</dbReference>
<dbReference type="Gene3D" id="1.10.8.500">
    <property type="entry name" value="HAMP domain in histidine kinase"/>
    <property type="match status" value="1"/>
</dbReference>
<feature type="region of interest" description="Disordered" evidence="4">
    <location>
        <begin position="322"/>
        <end position="353"/>
    </location>
</feature>
<dbReference type="Pfam" id="PF00015">
    <property type="entry name" value="MCPsignal"/>
    <property type="match status" value="1"/>
</dbReference>
<reference evidence="8" key="1">
    <citation type="submission" date="2020-05" db="EMBL/GenBank/DDBJ databases">
        <authorList>
            <person name="Brown S."/>
            <person name="Huntemann M."/>
            <person name="Clum A."/>
            <person name="Spunde A."/>
            <person name="Palaniappan K."/>
            <person name="Ritter S."/>
            <person name="Mikhailova N."/>
            <person name="Chen I.-M."/>
            <person name="Stamatis D."/>
            <person name="Reddy T."/>
            <person name="O'Malley R."/>
            <person name="Daum C."/>
            <person name="Shapiro N."/>
            <person name="Ivanova N."/>
            <person name="Kyrpides N."/>
            <person name="Woyke T."/>
        </authorList>
    </citation>
    <scope>NUCLEOTIDE SEQUENCE</scope>
    <source>
        <strain evidence="8">DJ080</strain>
    </source>
</reference>
<dbReference type="Proteomes" id="UP001193748">
    <property type="component" value="Unassembled WGS sequence"/>
</dbReference>
<dbReference type="PANTHER" id="PTHR32089:SF112">
    <property type="entry name" value="LYSOZYME-LIKE PROTEIN-RELATED"/>
    <property type="match status" value="1"/>
</dbReference>
<name>A0AAX0B7A4_CLOBE</name>